<dbReference type="EMBL" id="CP020569">
    <property type="protein sequence ID" value="ARF56842.1"/>
    <property type="molecule type" value="Genomic_DNA"/>
</dbReference>
<accession>A0A1V0TW07</accession>
<dbReference type="KEGG" id="sgv:B1H19_24100"/>
<proteinExistence type="predicted"/>
<evidence type="ECO:0000313" key="2">
    <source>
        <dbReference type="EMBL" id="ARF56842.1"/>
    </source>
</evidence>
<protein>
    <submittedName>
        <fullName evidence="2">Uncharacterized protein</fullName>
    </submittedName>
</protein>
<dbReference type="Proteomes" id="UP000192726">
    <property type="component" value="Chromosome"/>
</dbReference>
<sequence length="116" mass="12196">MPLPNSPAPAAQPAAGATAANPYGGTADNVGPKQSAAERDRRNTRTYPFRRPLSYPAGQEGSGQRSPRVLSCFLRPVGPGWCPPSPGPRRNQTKWASEVGGRTVSGRTGWIAPETG</sequence>
<feature type="region of interest" description="Disordered" evidence="1">
    <location>
        <begin position="79"/>
        <end position="116"/>
    </location>
</feature>
<evidence type="ECO:0000313" key="3">
    <source>
        <dbReference type="Proteomes" id="UP000192726"/>
    </source>
</evidence>
<feature type="region of interest" description="Disordered" evidence="1">
    <location>
        <begin position="1"/>
        <end position="66"/>
    </location>
</feature>
<name>A0A1V0TW07_9ACTN</name>
<dbReference type="AlphaFoldDB" id="A0A1V0TW07"/>
<organism evidence="2 3">
    <name type="scientific">Streptomyces gilvosporeus</name>
    <dbReference type="NCBI Taxonomy" id="553510"/>
    <lineage>
        <taxon>Bacteria</taxon>
        <taxon>Bacillati</taxon>
        <taxon>Actinomycetota</taxon>
        <taxon>Actinomycetes</taxon>
        <taxon>Kitasatosporales</taxon>
        <taxon>Streptomycetaceae</taxon>
        <taxon>Streptomyces</taxon>
    </lineage>
</organism>
<evidence type="ECO:0000256" key="1">
    <source>
        <dbReference type="SAM" id="MobiDB-lite"/>
    </source>
</evidence>
<keyword evidence="3" id="KW-1185">Reference proteome</keyword>
<gene>
    <name evidence="2" type="ORF">B1H19_24100</name>
</gene>
<reference evidence="2 3" key="1">
    <citation type="submission" date="2017-04" db="EMBL/GenBank/DDBJ databases">
        <title>Complete Genome Sequence of Streptomyces gilvosporeus F607, a Capable Producer of Natamycin.</title>
        <authorList>
            <person name="Zong G."/>
            <person name="Zhong C."/>
            <person name="Fu J."/>
            <person name="Qin R."/>
            <person name="Cao G."/>
        </authorList>
    </citation>
    <scope>NUCLEOTIDE SEQUENCE [LARGE SCALE GENOMIC DNA]</scope>
    <source>
        <strain evidence="2 3">F607</strain>
    </source>
</reference>
<dbReference type="STRING" id="553510.B1H19_24100"/>
<feature type="compositionally biased region" description="Low complexity" evidence="1">
    <location>
        <begin position="8"/>
        <end position="27"/>
    </location>
</feature>